<dbReference type="Gene3D" id="1.10.245.10">
    <property type="entry name" value="SWIB/MDM2 domain"/>
    <property type="match status" value="1"/>
</dbReference>
<dbReference type="EMBL" id="VXIS01000059">
    <property type="protein sequence ID" value="KAA8909318.1"/>
    <property type="molecule type" value="Genomic_DNA"/>
</dbReference>
<dbReference type="AlphaFoldDB" id="A0A5J5F0D7"/>
<dbReference type="PANTHER" id="PTHR13844">
    <property type="entry name" value="SWI/SNF-RELATED MATRIX-ASSOCIATED ACTIN-DEPENDENT REGULATOR OF CHROMATIN SUBFAMILY D"/>
    <property type="match status" value="1"/>
</dbReference>
<feature type="compositionally biased region" description="Pro residues" evidence="1">
    <location>
        <begin position="264"/>
        <end position="273"/>
    </location>
</feature>
<name>A0A5J5F0D7_9PEZI</name>
<evidence type="ECO:0000259" key="3">
    <source>
        <dbReference type="PROSITE" id="PS51998"/>
    </source>
</evidence>
<feature type="domain" description="DEK-C" evidence="3">
    <location>
        <begin position="6"/>
        <end position="61"/>
    </location>
</feature>
<feature type="region of interest" description="Disordered" evidence="1">
    <location>
        <begin position="67"/>
        <end position="176"/>
    </location>
</feature>
<gene>
    <name evidence="4" type="ORF">FN846DRAFT_942817</name>
</gene>
<dbReference type="PROSITE" id="PS51998">
    <property type="entry name" value="DEK_C"/>
    <property type="match status" value="1"/>
</dbReference>
<keyword evidence="5" id="KW-1185">Reference proteome</keyword>
<evidence type="ECO:0000313" key="5">
    <source>
        <dbReference type="Proteomes" id="UP000326924"/>
    </source>
</evidence>
<sequence length="283" mass="31000">MSTLSEDDRAQYTPIIDAILRVSDLSTISVKKVRTGLSERTGVDFVPLKKSIDTLITDRFDILLAERDNPPVKSEETPDLPTTSTTSTATVTVASSPDAASPKKRKSPSSVEEDARLAAELHAQLNGGRATRKKAPATTKAKRTTKKLKSRDTVESDVSGDEDANGKPIKKKRKANPNNAFMKPLILSEPLAAFIGESQMSRPEVVKKIWAYVKSKDLQDPNDRRYIICDESLKPVFGDKVHMFTMNKVLATNMYKAEEVATPTPGPTTPTPTPKEEEDGDSS</sequence>
<proteinExistence type="predicted"/>
<evidence type="ECO:0000259" key="2">
    <source>
        <dbReference type="PROSITE" id="PS51925"/>
    </source>
</evidence>
<dbReference type="Pfam" id="PF02201">
    <property type="entry name" value="SWIB"/>
    <property type="match status" value="1"/>
</dbReference>
<dbReference type="CDD" id="cd10567">
    <property type="entry name" value="SWIB-MDM2_like"/>
    <property type="match status" value="1"/>
</dbReference>
<feature type="compositionally biased region" description="Basic residues" evidence="1">
    <location>
        <begin position="130"/>
        <end position="149"/>
    </location>
</feature>
<dbReference type="OrthoDB" id="10251073at2759"/>
<protein>
    <submittedName>
        <fullName evidence="4">SWIB/MDM2 domain-containing protein</fullName>
    </submittedName>
</protein>
<reference evidence="4 5" key="1">
    <citation type="submission" date="2019-09" db="EMBL/GenBank/DDBJ databases">
        <title>Draft genome of the ectomycorrhizal ascomycete Sphaerosporella brunnea.</title>
        <authorList>
            <consortium name="DOE Joint Genome Institute"/>
            <person name="Benucci G.M."/>
            <person name="Marozzi G."/>
            <person name="Antonielli L."/>
            <person name="Sanchez S."/>
            <person name="Marco P."/>
            <person name="Wang X."/>
            <person name="Falini L.B."/>
            <person name="Barry K."/>
            <person name="Haridas S."/>
            <person name="Lipzen A."/>
            <person name="Labutti K."/>
            <person name="Grigoriev I.V."/>
            <person name="Murat C."/>
            <person name="Martin F."/>
            <person name="Albertini E."/>
            <person name="Donnini D."/>
            <person name="Bonito G."/>
        </authorList>
    </citation>
    <scope>NUCLEOTIDE SEQUENCE [LARGE SCALE GENOMIC DNA]</scope>
    <source>
        <strain evidence="4 5">Sb_GMNB300</strain>
    </source>
</reference>
<feature type="domain" description="DM2" evidence="2">
    <location>
        <begin position="180"/>
        <end position="256"/>
    </location>
</feature>
<comment type="caution">
    <text evidence="4">The sequence shown here is derived from an EMBL/GenBank/DDBJ whole genome shotgun (WGS) entry which is preliminary data.</text>
</comment>
<evidence type="ECO:0000313" key="4">
    <source>
        <dbReference type="EMBL" id="KAA8909318.1"/>
    </source>
</evidence>
<evidence type="ECO:0000256" key="1">
    <source>
        <dbReference type="SAM" id="MobiDB-lite"/>
    </source>
</evidence>
<organism evidence="4 5">
    <name type="scientific">Sphaerosporella brunnea</name>
    <dbReference type="NCBI Taxonomy" id="1250544"/>
    <lineage>
        <taxon>Eukaryota</taxon>
        <taxon>Fungi</taxon>
        <taxon>Dikarya</taxon>
        <taxon>Ascomycota</taxon>
        <taxon>Pezizomycotina</taxon>
        <taxon>Pezizomycetes</taxon>
        <taxon>Pezizales</taxon>
        <taxon>Pyronemataceae</taxon>
        <taxon>Sphaerosporella</taxon>
    </lineage>
</organism>
<dbReference type="FunCoup" id="A0A5J5F0D7">
    <property type="interactions" value="173"/>
</dbReference>
<dbReference type="Proteomes" id="UP000326924">
    <property type="component" value="Unassembled WGS sequence"/>
</dbReference>
<accession>A0A5J5F0D7</accession>
<dbReference type="InterPro" id="IPR036885">
    <property type="entry name" value="SWIB_MDM2_dom_sf"/>
</dbReference>
<feature type="compositionally biased region" description="Basic and acidic residues" evidence="1">
    <location>
        <begin position="67"/>
        <end position="76"/>
    </location>
</feature>
<dbReference type="Pfam" id="PF08766">
    <property type="entry name" value="DEK_C"/>
    <property type="match status" value="1"/>
</dbReference>
<feature type="compositionally biased region" description="Low complexity" evidence="1">
    <location>
        <begin position="79"/>
        <end position="100"/>
    </location>
</feature>
<dbReference type="SMART" id="SM00151">
    <property type="entry name" value="SWIB"/>
    <property type="match status" value="1"/>
</dbReference>
<dbReference type="InterPro" id="IPR003121">
    <property type="entry name" value="SWIB_MDM2_domain"/>
</dbReference>
<feature type="region of interest" description="Disordered" evidence="1">
    <location>
        <begin position="258"/>
        <end position="283"/>
    </location>
</feature>
<dbReference type="InterPro" id="IPR014876">
    <property type="entry name" value="DEK_C"/>
</dbReference>
<dbReference type="InterPro" id="IPR019835">
    <property type="entry name" value="SWIB_domain"/>
</dbReference>
<dbReference type="PROSITE" id="PS51925">
    <property type="entry name" value="SWIB_MDM2"/>
    <property type="match status" value="1"/>
</dbReference>
<dbReference type="SUPFAM" id="SSF47592">
    <property type="entry name" value="SWIB/MDM2 domain"/>
    <property type="match status" value="1"/>
</dbReference>
<dbReference type="InParanoid" id="A0A5J5F0D7"/>